<feature type="chain" id="PRO_5034939532" evidence="11">
    <location>
        <begin position="23"/>
        <end position="180"/>
    </location>
</feature>
<dbReference type="Gene3D" id="1.10.110.10">
    <property type="entry name" value="Plant lipid-transfer and hydrophobic proteins"/>
    <property type="match status" value="1"/>
</dbReference>
<comment type="similarity">
    <text evidence="2">Belongs to the plant LTP family.</text>
</comment>
<organism evidence="13 14">
    <name type="scientific">Rhodamnia argentea</name>
    <dbReference type="NCBI Taxonomy" id="178133"/>
    <lineage>
        <taxon>Eukaryota</taxon>
        <taxon>Viridiplantae</taxon>
        <taxon>Streptophyta</taxon>
        <taxon>Embryophyta</taxon>
        <taxon>Tracheophyta</taxon>
        <taxon>Spermatophyta</taxon>
        <taxon>Magnoliopsida</taxon>
        <taxon>eudicotyledons</taxon>
        <taxon>Gunneridae</taxon>
        <taxon>Pentapetalae</taxon>
        <taxon>rosids</taxon>
        <taxon>malvids</taxon>
        <taxon>Myrtales</taxon>
        <taxon>Myrtaceae</taxon>
        <taxon>Myrtoideae</taxon>
        <taxon>Myrteae</taxon>
        <taxon>Australasian group</taxon>
        <taxon>Rhodamnia</taxon>
    </lineage>
</organism>
<evidence type="ECO:0000256" key="4">
    <source>
        <dbReference type="ARBA" id="ARBA00022622"/>
    </source>
</evidence>
<keyword evidence="10" id="KW-1133">Transmembrane helix</keyword>
<gene>
    <name evidence="14" type="primary">LOC115748754</name>
</gene>
<dbReference type="InterPro" id="IPR036312">
    <property type="entry name" value="Bifun_inhib/LTP/seed_sf"/>
</dbReference>
<comment type="subcellular location">
    <subcellularLocation>
        <location evidence="1">Cell membrane</location>
        <topology evidence="1">Lipid-anchor</topology>
        <topology evidence="1">GPI-anchor</topology>
    </subcellularLocation>
</comment>
<dbReference type="GeneID" id="115748754"/>
<dbReference type="RefSeq" id="XP_030541230.1">
    <property type="nucleotide sequence ID" value="XM_030685370.2"/>
</dbReference>
<feature type="domain" description="Bifunctional inhibitor/plant lipid transfer protein/seed storage helical" evidence="12">
    <location>
        <begin position="40"/>
        <end position="113"/>
    </location>
</feature>
<keyword evidence="4" id="KW-0336">GPI-anchor</keyword>
<evidence type="ECO:0000256" key="11">
    <source>
        <dbReference type="SAM" id="SignalP"/>
    </source>
</evidence>
<dbReference type="Pfam" id="PF14368">
    <property type="entry name" value="LTP_2"/>
    <property type="match status" value="1"/>
</dbReference>
<keyword evidence="8" id="KW-0449">Lipoprotein</keyword>
<sequence>MASKSLFLLLISLSSCVSIAFSGNPSPSPPGGSNGTSLLCIQKLMPCTPYLKPSPSAPPASCCIPMKEVVANEAQCLCQVFNNADILKSFNVTQDEAMALAKACGANADVSECKTGGAPSSSPAATSPSHSHGAASSNSSGSPESAKDGANEVTPYLFRLGTLVAVSAIFLISGIVGFGD</sequence>
<feature type="compositionally biased region" description="Low complexity" evidence="9">
    <location>
        <begin position="116"/>
        <end position="144"/>
    </location>
</feature>
<evidence type="ECO:0000259" key="12">
    <source>
        <dbReference type="SMART" id="SM00499"/>
    </source>
</evidence>
<feature type="transmembrane region" description="Helical" evidence="10">
    <location>
        <begin position="156"/>
        <end position="178"/>
    </location>
</feature>
<evidence type="ECO:0000313" key="13">
    <source>
        <dbReference type="Proteomes" id="UP000827889"/>
    </source>
</evidence>
<evidence type="ECO:0000256" key="1">
    <source>
        <dbReference type="ARBA" id="ARBA00004609"/>
    </source>
</evidence>
<dbReference type="PROSITE" id="PS51257">
    <property type="entry name" value="PROKAR_LIPOPROTEIN"/>
    <property type="match status" value="1"/>
</dbReference>
<evidence type="ECO:0000256" key="3">
    <source>
        <dbReference type="ARBA" id="ARBA00022475"/>
    </source>
</evidence>
<evidence type="ECO:0000256" key="5">
    <source>
        <dbReference type="ARBA" id="ARBA00022729"/>
    </source>
</evidence>
<evidence type="ECO:0000256" key="8">
    <source>
        <dbReference type="ARBA" id="ARBA00023288"/>
    </source>
</evidence>
<proteinExistence type="inferred from homology"/>
<dbReference type="Proteomes" id="UP000827889">
    <property type="component" value="Chromosome 1"/>
</dbReference>
<keyword evidence="10" id="KW-0472">Membrane</keyword>
<evidence type="ECO:0000256" key="7">
    <source>
        <dbReference type="ARBA" id="ARBA00023180"/>
    </source>
</evidence>
<reference evidence="13" key="1">
    <citation type="submission" date="2025-05" db="UniProtKB">
        <authorList>
            <consortium name="RefSeq"/>
        </authorList>
    </citation>
    <scope>NUCLEOTIDE SEQUENCE [LARGE SCALE GENOMIC DNA]</scope>
</reference>
<dbReference type="OrthoDB" id="1925812at2759"/>
<evidence type="ECO:0000313" key="14">
    <source>
        <dbReference type="RefSeq" id="XP_030541230.1"/>
    </source>
</evidence>
<dbReference type="KEGG" id="rarg:115748754"/>
<feature type="signal peptide" evidence="11">
    <location>
        <begin position="1"/>
        <end position="22"/>
    </location>
</feature>
<dbReference type="GO" id="GO:0098552">
    <property type="term" value="C:side of membrane"/>
    <property type="evidence" value="ECO:0007669"/>
    <property type="project" value="UniProtKB-KW"/>
</dbReference>
<dbReference type="InterPro" id="IPR016140">
    <property type="entry name" value="Bifunc_inhib/LTP/seed_store"/>
</dbReference>
<keyword evidence="7" id="KW-0325">Glycoprotein</keyword>
<evidence type="ECO:0000256" key="10">
    <source>
        <dbReference type="SAM" id="Phobius"/>
    </source>
</evidence>
<accession>A0A8B8Q2D5</accession>
<keyword evidence="13" id="KW-1185">Reference proteome</keyword>
<keyword evidence="6" id="KW-1015">Disulfide bond</keyword>
<keyword evidence="5 11" id="KW-0732">Signal</keyword>
<dbReference type="AlphaFoldDB" id="A0A8B8Q2D5"/>
<evidence type="ECO:0000256" key="6">
    <source>
        <dbReference type="ARBA" id="ARBA00023157"/>
    </source>
</evidence>
<dbReference type="SMART" id="SM00499">
    <property type="entry name" value="AAI"/>
    <property type="match status" value="1"/>
</dbReference>
<feature type="region of interest" description="Disordered" evidence="9">
    <location>
        <begin position="115"/>
        <end position="148"/>
    </location>
</feature>
<dbReference type="PANTHER" id="PTHR33044">
    <property type="entry name" value="BIFUNCTIONAL INHIBITOR/LIPID-TRANSFER PROTEIN/SEED STORAGE 2S ALBUMIN SUPERFAMILY PROTEIN-RELATED"/>
    <property type="match status" value="1"/>
</dbReference>
<dbReference type="InterPro" id="IPR043325">
    <property type="entry name" value="LTSS"/>
</dbReference>
<keyword evidence="10" id="KW-0812">Transmembrane</keyword>
<protein>
    <submittedName>
        <fullName evidence="14">Non-specific lipid transfer protein GPI-anchored 3-like</fullName>
    </submittedName>
</protein>
<dbReference type="GO" id="GO:0005886">
    <property type="term" value="C:plasma membrane"/>
    <property type="evidence" value="ECO:0007669"/>
    <property type="project" value="UniProtKB-SubCell"/>
</dbReference>
<name>A0A8B8Q2D5_9MYRT</name>
<evidence type="ECO:0000256" key="9">
    <source>
        <dbReference type="SAM" id="MobiDB-lite"/>
    </source>
</evidence>
<reference evidence="14" key="2">
    <citation type="submission" date="2025-08" db="UniProtKB">
        <authorList>
            <consortium name="RefSeq"/>
        </authorList>
    </citation>
    <scope>IDENTIFICATION</scope>
    <source>
        <tissue evidence="14">Leaf</tissue>
    </source>
</reference>
<keyword evidence="3" id="KW-1003">Cell membrane</keyword>
<dbReference type="SUPFAM" id="SSF47699">
    <property type="entry name" value="Bifunctional inhibitor/lipid-transfer protein/seed storage 2S albumin"/>
    <property type="match status" value="1"/>
</dbReference>
<evidence type="ECO:0000256" key="2">
    <source>
        <dbReference type="ARBA" id="ARBA00009748"/>
    </source>
</evidence>
<dbReference type="CDD" id="cd00010">
    <property type="entry name" value="AAI_LTSS"/>
    <property type="match status" value="1"/>
</dbReference>